<evidence type="ECO:0000313" key="2">
    <source>
        <dbReference type="EMBL" id="CTQ47415.1"/>
    </source>
</evidence>
<proteinExistence type="predicted"/>
<gene>
    <name evidence="2" type="ORF">LAL4801_05877</name>
</gene>
<accession>A0A0M6YBF5</accession>
<reference evidence="3" key="1">
    <citation type="submission" date="2015-07" db="EMBL/GenBank/DDBJ databases">
        <authorList>
            <person name="Rodrigo-Torres Lidia"/>
            <person name="Arahal R.David."/>
        </authorList>
    </citation>
    <scope>NUCLEOTIDE SEQUENCE [LARGE SCALE GENOMIC DNA]</scope>
    <source>
        <strain evidence="3">CECT 4801</strain>
    </source>
</reference>
<sequence length="107" mass="11896">MQKFLSLSYLSSISALGVATCCVLPMTMMLLGLGGSWLAVFGKIAAASYYVLAISSVLVAVSWFVAFRRQSLARLKWWLSGTTTMTVLAWVVVFNETRINDYLIMRM</sequence>
<feature type="transmembrane region" description="Helical" evidence="1">
    <location>
        <begin position="77"/>
        <end position="95"/>
    </location>
</feature>
<dbReference type="STRING" id="187304.B0E33_09965"/>
<feature type="transmembrane region" description="Helical" evidence="1">
    <location>
        <begin position="37"/>
        <end position="65"/>
    </location>
</feature>
<dbReference type="EMBL" id="CXST01000007">
    <property type="protein sequence ID" value="CTQ47415.1"/>
    <property type="molecule type" value="Genomic_DNA"/>
</dbReference>
<keyword evidence="3" id="KW-1185">Reference proteome</keyword>
<dbReference type="AlphaFoldDB" id="A0A0M6YBF5"/>
<dbReference type="OrthoDB" id="7679503at2"/>
<protein>
    <recommendedName>
        <fullName evidence="4">Mercuric ion transport protein</fullName>
    </recommendedName>
</protein>
<keyword evidence="1" id="KW-0472">Membrane</keyword>
<organism evidence="2 3">
    <name type="scientific">Roseibium aggregatum</name>
    <dbReference type="NCBI Taxonomy" id="187304"/>
    <lineage>
        <taxon>Bacteria</taxon>
        <taxon>Pseudomonadati</taxon>
        <taxon>Pseudomonadota</taxon>
        <taxon>Alphaproteobacteria</taxon>
        <taxon>Hyphomicrobiales</taxon>
        <taxon>Stappiaceae</taxon>
        <taxon>Roseibium</taxon>
    </lineage>
</organism>
<keyword evidence="1" id="KW-1133">Transmembrane helix</keyword>
<name>A0A0M6YBF5_9HYPH</name>
<keyword evidence="1" id="KW-0812">Transmembrane</keyword>
<evidence type="ECO:0008006" key="4">
    <source>
        <dbReference type="Google" id="ProtNLM"/>
    </source>
</evidence>
<evidence type="ECO:0000313" key="3">
    <source>
        <dbReference type="Proteomes" id="UP000048926"/>
    </source>
</evidence>
<evidence type="ECO:0000256" key="1">
    <source>
        <dbReference type="SAM" id="Phobius"/>
    </source>
</evidence>
<dbReference type="Proteomes" id="UP000048926">
    <property type="component" value="Unassembled WGS sequence"/>
</dbReference>